<proteinExistence type="predicted"/>
<gene>
    <name evidence="2" type="ORF">HMPREF1549_00733</name>
</gene>
<protein>
    <submittedName>
        <fullName evidence="2">Uncharacterized protein</fullName>
    </submittedName>
</protein>
<evidence type="ECO:0000313" key="3">
    <source>
        <dbReference type="Proteomes" id="UP000016498"/>
    </source>
</evidence>
<organism evidence="2 3">
    <name type="scientific">Actinomyces johnsonii F0510</name>
    <dbReference type="NCBI Taxonomy" id="1227262"/>
    <lineage>
        <taxon>Bacteria</taxon>
        <taxon>Bacillati</taxon>
        <taxon>Actinomycetota</taxon>
        <taxon>Actinomycetes</taxon>
        <taxon>Actinomycetales</taxon>
        <taxon>Actinomycetaceae</taxon>
        <taxon>Actinomyces</taxon>
    </lineage>
</organism>
<feature type="region of interest" description="Disordered" evidence="1">
    <location>
        <begin position="1"/>
        <end position="112"/>
    </location>
</feature>
<feature type="compositionally biased region" description="Basic residues" evidence="1">
    <location>
        <begin position="16"/>
        <end position="28"/>
    </location>
</feature>
<reference evidence="2 3" key="1">
    <citation type="submission" date="2013-06" db="EMBL/GenBank/DDBJ databases">
        <authorList>
            <person name="Weinstock G."/>
            <person name="Sodergren E."/>
            <person name="Lobos E.A."/>
            <person name="Fulton L."/>
            <person name="Fulton R."/>
            <person name="Courtney L."/>
            <person name="Fronick C."/>
            <person name="O'Laughlin M."/>
            <person name="Godfrey J."/>
            <person name="Wilson R.M."/>
            <person name="Miner T."/>
            <person name="Farmer C."/>
            <person name="Delehaunty K."/>
            <person name="Cordes M."/>
            <person name="Minx P."/>
            <person name="Tomlinson C."/>
            <person name="Chen J."/>
            <person name="Wollam A."/>
            <person name="Pepin K.H."/>
            <person name="Bhonagiri V."/>
            <person name="Zhang X."/>
            <person name="Warren W."/>
            <person name="Mitreva M."/>
            <person name="Mardis E.R."/>
            <person name="Wilson R.K."/>
        </authorList>
    </citation>
    <scope>NUCLEOTIDE SEQUENCE [LARGE SCALE GENOMIC DNA]</scope>
    <source>
        <strain evidence="2 3">F0510</strain>
    </source>
</reference>
<accession>U1Q026</accession>
<sequence length="112" mass="12143">MVENLSKASESLCRGVRQRCRPPRRKARLTAGPPAHRPALPARRCRHPGRDPGGQSTLMRQVPDHARPLSGSRPPPSLLASPLGKTSSYQSPAGVLRRTGTSNQKIGLIDPR</sequence>
<evidence type="ECO:0000256" key="1">
    <source>
        <dbReference type="SAM" id="MobiDB-lite"/>
    </source>
</evidence>
<feature type="compositionally biased region" description="Low complexity" evidence="1">
    <location>
        <begin position="68"/>
        <end position="84"/>
    </location>
</feature>
<dbReference type="EMBL" id="AWSD01000070">
    <property type="protein sequence ID" value="ERH21350.1"/>
    <property type="molecule type" value="Genomic_DNA"/>
</dbReference>
<dbReference type="Proteomes" id="UP000016498">
    <property type="component" value="Unassembled WGS sequence"/>
</dbReference>
<comment type="caution">
    <text evidence="2">The sequence shown here is derived from an EMBL/GenBank/DDBJ whole genome shotgun (WGS) entry which is preliminary data.</text>
</comment>
<evidence type="ECO:0000313" key="2">
    <source>
        <dbReference type="EMBL" id="ERH21350.1"/>
    </source>
</evidence>
<feature type="compositionally biased region" description="Low complexity" evidence="1">
    <location>
        <begin position="31"/>
        <end position="42"/>
    </location>
</feature>
<name>U1Q026_9ACTO</name>
<dbReference type="AlphaFoldDB" id="U1Q026"/>
<dbReference type="HOGENOM" id="CLU_2140498_0_0_11"/>